<dbReference type="InterPro" id="IPR034890">
    <property type="entry name" value="Rrp7A_RRM"/>
</dbReference>
<organism evidence="5 6">
    <name type="scientific">Conger conger</name>
    <name type="common">Conger eel</name>
    <name type="synonym">Muraena conger</name>
    <dbReference type="NCBI Taxonomy" id="82655"/>
    <lineage>
        <taxon>Eukaryota</taxon>
        <taxon>Metazoa</taxon>
        <taxon>Chordata</taxon>
        <taxon>Craniata</taxon>
        <taxon>Vertebrata</taxon>
        <taxon>Euteleostomi</taxon>
        <taxon>Actinopterygii</taxon>
        <taxon>Neopterygii</taxon>
        <taxon>Teleostei</taxon>
        <taxon>Anguilliformes</taxon>
        <taxon>Congridae</taxon>
        <taxon>Conger</taxon>
    </lineage>
</organism>
<feature type="region of interest" description="Disordered" evidence="3">
    <location>
        <begin position="406"/>
        <end position="429"/>
    </location>
</feature>
<evidence type="ECO:0000313" key="6">
    <source>
        <dbReference type="Proteomes" id="UP001152803"/>
    </source>
</evidence>
<dbReference type="GO" id="GO:0006364">
    <property type="term" value="P:rRNA processing"/>
    <property type="evidence" value="ECO:0007669"/>
    <property type="project" value="TreeGrafter"/>
</dbReference>
<dbReference type="PANTHER" id="PTHR13191:SF0">
    <property type="entry name" value="RIBOSOMAL RNA-PROCESSING PROTEIN 7 HOMOLOG A-RELATED"/>
    <property type="match status" value="1"/>
</dbReference>
<feature type="domain" description="RRM" evidence="4">
    <location>
        <begin position="320"/>
        <end position="408"/>
    </location>
</feature>
<keyword evidence="2" id="KW-0694">RNA-binding</keyword>
<dbReference type="GO" id="GO:0000028">
    <property type="term" value="P:ribosomal small subunit assembly"/>
    <property type="evidence" value="ECO:0007669"/>
    <property type="project" value="TreeGrafter"/>
</dbReference>
<dbReference type="SUPFAM" id="SSF54928">
    <property type="entry name" value="RNA-binding domain, RBD"/>
    <property type="match status" value="1"/>
</dbReference>
<dbReference type="Gene3D" id="3.30.70.330">
    <property type="match status" value="2"/>
</dbReference>
<dbReference type="CDD" id="cd12681">
    <property type="entry name" value="RRM_SKAR"/>
    <property type="match status" value="1"/>
</dbReference>
<feature type="domain" description="RRM" evidence="4">
    <location>
        <begin position="487"/>
        <end position="585"/>
    </location>
</feature>
<evidence type="ECO:0000259" key="4">
    <source>
        <dbReference type="PROSITE" id="PS50102"/>
    </source>
</evidence>
<dbReference type="PROSITE" id="PS50102">
    <property type="entry name" value="RRM"/>
    <property type="match status" value="2"/>
</dbReference>
<dbReference type="GO" id="GO:0003723">
    <property type="term" value="F:RNA binding"/>
    <property type="evidence" value="ECO:0007669"/>
    <property type="project" value="UniProtKB-UniRule"/>
</dbReference>
<reference evidence="5" key="1">
    <citation type="journal article" date="2023" name="Science">
        <title>Genome structures resolve the early diversification of teleost fishes.</title>
        <authorList>
            <person name="Parey E."/>
            <person name="Louis A."/>
            <person name="Montfort J."/>
            <person name="Bouchez O."/>
            <person name="Roques C."/>
            <person name="Iampietro C."/>
            <person name="Lluch J."/>
            <person name="Castinel A."/>
            <person name="Donnadieu C."/>
            <person name="Desvignes T."/>
            <person name="Floi Bucao C."/>
            <person name="Jouanno E."/>
            <person name="Wen M."/>
            <person name="Mejri S."/>
            <person name="Dirks R."/>
            <person name="Jansen H."/>
            <person name="Henkel C."/>
            <person name="Chen W.J."/>
            <person name="Zahm M."/>
            <person name="Cabau C."/>
            <person name="Klopp C."/>
            <person name="Thompson A.W."/>
            <person name="Robinson-Rechavi M."/>
            <person name="Braasch I."/>
            <person name="Lecointre G."/>
            <person name="Bobe J."/>
            <person name="Postlethwait J.H."/>
            <person name="Berthelot C."/>
            <person name="Roest Crollius H."/>
            <person name="Guiguen Y."/>
        </authorList>
    </citation>
    <scope>NUCLEOTIDE SEQUENCE</scope>
    <source>
        <strain evidence="5">Concon-B</strain>
    </source>
</reference>
<gene>
    <name evidence="5" type="ORF">COCON_G00026550</name>
</gene>
<dbReference type="CDD" id="cd12294">
    <property type="entry name" value="RRM_Rrp7A"/>
    <property type="match status" value="1"/>
</dbReference>
<proteinExistence type="inferred from homology"/>
<feature type="region of interest" description="Disordered" evidence="3">
    <location>
        <begin position="611"/>
        <end position="663"/>
    </location>
</feature>
<dbReference type="CDD" id="cd12951">
    <property type="entry name" value="RRP7_Rrp7A"/>
    <property type="match status" value="1"/>
</dbReference>
<comment type="caution">
    <text evidence="5">The sequence shown here is derived from an EMBL/GenBank/DDBJ whole genome shotgun (WGS) entry which is preliminary data.</text>
</comment>
<dbReference type="InterPro" id="IPR035979">
    <property type="entry name" value="RBD_domain_sf"/>
</dbReference>
<feature type="region of interest" description="Disordered" evidence="3">
    <location>
        <begin position="205"/>
        <end position="242"/>
    </location>
</feature>
<dbReference type="Proteomes" id="UP001152803">
    <property type="component" value="Unassembled WGS sequence"/>
</dbReference>
<dbReference type="Pfam" id="PF00076">
    <property type="entry name" value="RRM_1"/>
    <property type="match status" value="2"/>
</dbReference>
<feature type="compositionally biased region" description="Basic and acidic residues" evidence="3">
    <location>
        <begin position="611"/>
        <end position="627"/>
    </location>
</feature>
<name>A0A9Q1DXW4_CONCO</name>
<feature type="region of interest" description="Disordered" evidence="3">
    <location>
        <begin position="291"/>
        <end position="317"/>
    </location>
</feature>
<feature type="compositionally biased region" description="Low complexity" evidence="3">
    <location>
        <begin position="291"/>
        <end position="305"/>
    </location>
</feature>
<dbReference type="GO" id="GO:0032545">
    <property type="term" value="C:CURI complex"/>
    <property type="evidence" value="ECO:0007669"/>
    <property type="project" value="TreeGrafter"/>
</dbReference>
<dbReference type="EMBL" id="JAFJMO010000002">
    <property type="protein sequence ID" value="KAJ8283805.1"/>
    <property type="molecule type" value="Genomic_DNA"/>
</dbReference>
<dbReference type="SMART" id="SM00360">
    <property type="entry name" value="RRM"/>
    <property type="match status" value="2"/>
</dbReference>
<keyword evidence="6" id="KW-1185">Reference proteome</keyword>
<dbReference type="AlphaFoldDB" id="A0A9Q1DXW4"/>
<dbReference type="Gene3D" id="6.10.250.1770">
    <property type="match status" value="1"/>
</dbReference>
<dbReference type="Pfam" id="PF12923">
    <property type="entry name" value="RRP7"/>
    <property type="match status" value="1"/>
</dbReference>
<dbReference type="InterPro" id="IPR034784">
    <property type="entry name" value="PDIP3_RRM"/>
</dbReference>
<accession>A0A9Q1DXW4</accession>
<protein>
    <recommendedName>
        <fullName evidence="4">RRM domain-containing protein</fullName>
    </recommendedName>
</protein>
<comment type="similarity">
    <text evidence="1">Belongs to the RRP7 family.</text>
</comment>
<dbReference type="InterPro" id="IPR024326">
    <property type="entry name" value="RRP7_C"/>
</dbReference>
<sequence length="713" mass="78409">MADLSLDELARRRGISTRGNTRPIFTKATGGMRGTFDARQKIGVTDIRQRTGARGGFPLKDAREKLVQREARFQSRGGPSTAGVQDARETINSRKQQLGQKQLHNTLQLQGQNSSQGFLQMHAPRTQTLSQSGSVVVHSSVNVNSAQGLNVRGGTLEHGGRPNKLVDARDRLSLKRSIAVALPTPGAPSPLKITKTIQQRPVGITSGIHINIPSRDSQSLSGEDDASPSKQMKPGVTGSLFSGPITKVVKNDSYTAPLPPVPDAPPRAAPALPASLSSPSVLKAVSRTLVTGQAQQGGSSGEASSHPAPVQPACSPLEGTKMTVNNLHPRVTEEDIVELFCVSGALKRARLVKAGVAEVVFVRKEDAVAAYKKYNHRCLDGLPMKCNLHIQGSIISSDQPILLRLSDTPGGGGGGKKEGLPASLSRQDGRLKMAPSKAKHSRESCVIPGGFTVLSVKFKSDSVSSHSMCVKEHRVRAEKNTNRPLDRTLFAINIPPYCSESVVRELFSQFGPVQSVELRERPGSTEPTESKLSKYLTPVPKEGFKVGYIVFKKGSSVTAAKSHPSDTPLVVSTEQRPVRTGLKKWIHQYSNSLIQPDKLQADVDRFMQEYDKKKEESEKQKKEAEKQQEEDEEGWVKVTRGPRGTKARPHSEASNQKALLRENRKKKRKELLNFYTWQHRNTQREHIAELRRKFEEDKQRIAMLRAQRKFRPY</sequence>
<dbReference type="PANTHER" id="PTHR13191">
    <property type="entry name" value="RIBOSOMAL RNA PROCESSING PROTEIN 7-RELATED"/>
    <property type="match status" value="1"/>
</dbReference>
<dbReference type="OrthoDB" id="346839at2759"/>
<evidence type="ECO:0000313" key="5">
    <source>
        <dbReference type="EMBL" id="KAJ8283805.1"/>
    </source>
</evidence>
<dbReference type="InterPro" id="IPR000504">
    <property type="entry name" value="RRM_dom"/>
</dbReference>
<dbReference type="InterPro" id="IPR040446">
    <property type="entry name" value="RRP7"/>
</dbReference>
<dbReference type="InterPro" id="IPR012677">
    <property type="entry name" value="Nucleotide-bd_a/b_plait_sf"/>
</dbReference>
<dbReference type="GO" id="GO:0034456">
    <property type="term" value="C:UTP-C complex"/>
    <property type="evidence" value="ECO:0007669"/>
    <property type="project" value="TreeGrafter"/>
</dbReference>
<evidence type="ECO:0000256" key="2">
    <source>
        <dbReference type="PROSITE-ProRule" id="PRU00176"/>
    </source>
</evidence>
<evidence type="ECO:0000256" key="1">
    <source>
        <dbReference type="ARBA" id="ARBA00006110"/>
    </source>
</evidence>
<evidence type="ECO:0000256" key="3">
    <source>
        <dbReference type="SAM" id="MobiDB-lite"/>
    </source>
</evidence>